<dbReference type="Gene3D" id="3.40.710.10">
    <property type="entry name" value="DD-peptidase/beta-lactamase superfamily"/>
    <property type="match status" value="1"/>
</dbReference>
<dbReference type="InterPro" id="IPR051478">
    <property type="entry name" value="Beta-lactamase-like_AB/R"/>
</dbReference>
<feature type="domain" description="Beta-lactamase-related" evidence="2">
    <location>
        <begin position="82"/>
        <end position="277"/>
    </location>
</feature>
<accession>A0A8H5ZZF5</accession>
<keyword evidence="1" id="KW-0732">Signal</keyword>
<dbReference type="PANTHER" id="PTHR22935:SF97">
    <property type="entry name" value="BETA-LACTAMASE-RELATED DOMAIN-CONTAINING PROTEIN"/>
    <property type="match status" value="1"/>
</dbReference>
<evidence type="ECO:0000313" key="4">
    <source>
        <dbReference type="EMBL" id="KAF5858114.1"/>
    </source>
</evidence>
<dbReference type="Proteomes" id="UP000541154">
    <property type="component" value="Unassembled WGS sequence"/>
</dbReference>
<evidence type="ECO:0008006" key="6">
    <source>
        <dbReference type="Google" id="ProtNLM"/>
    </source>
</evidence>
<feature type="domain" description="Beta-lactamase-like ARB-00930-like C-terminal" evidence="3">
    <location>
        <begin position="419"/>
        <end position="561"/>
    </location>
</feature>
<dbReference type="InterPro" id="IPR012338">
    <property type="entry name" value="Beta-lactam/transpept-like"/>
</dbReference>
<dbReference type="EMBL" id="SPNV01000220">
    <property type="protein sequence ID" value="KAF5858114.1"/>
    <property type="molecule type" value="Genomic_DNA"/>
</dbReference>
<comment type="caution">
    <text evidence="4">The sequence shown here is derived from an EMBL/GenBank/DDBJ whole genome shotgun (WGS) entry which is preliminary data.</text>
</comment>
<evidence type="ECO:0000256" key="1">
    <source>
        <dbReference type="SAM" id="SignalP"/>
    </source>
</evidence>
<dbReference type="Pfam" id="PF00144">
    <property type="entry name" value="Beta-lactamase"/>
    <property type="match status" value="1"/>
</dbReference>
<reference evidence="4 5" key="1">
    <citation type="submission" date="2019-04" db="EMBL/GenBank/DDBJ databases">
        <title>Aspergillus burnettii sp. nov., novel species from soil in southeast Queensland.</title>
        <authorList>
            <person name="Gilchrist C.L.M."/>
            <person name="Pitt J.I."/>
            <person name="Lange L."/>
            <person name="Lacey H.J."/>
            <person name="Vuong D."/>
            <person name="Midgley D.J."/>
            <person name="Greenfield P."/>
            <person name="Bradbury M."/>
            <person name="Lacey E."/>
            <person name="Busk P.K."/>
            <person name="Pilgaard B."/>
            <person name="Chooi Y.H."/>
            <person name="Piggott A.M."/>
        </authorList>
    </citation>
    <scope>NUCLEOTIDE SEQUENCE [LARGE SCALE GENOMIC DNA]</scope>
    <source>
        <strain evidence="4 5">FRR 5400</strain>
    </source>
</reference>
<feature type="signal peptide" evidence="1">
    <location>
        <begin position="1"/>
        <end position="26"/>
    </location>
</feature>
<feature type="chain" id="PRO_5034757811" description="Beta-lactamase-related domain-containing protein" evidence="1">
    <location>
        <begin position="27"/>
        <end position="562"/>
    </location>
</feature>
<gene>
    <name evidence="4" type="ORF">ETB97_004880</name>
</gene>
<dbReference type="InterPro" id="IPR058664">
    <property type="entry name" value="ARB_00930-like_C"/>
</dbReference>
<sequence length="562" mass="61857">MASILLLRARQLFTFVILLLLTLVYSEEACPLQTPLYPPPRDLLSSSDVKMASQNLTQAIEAAMASGMTDLGPLTINTTTFGVKVFSAHTSESVYEHLYTSPTYRPASGSGTKYSTLDSIYRVSSISKMLTVLTLLAHDGFTHWHHPIINFIPELDSLAHKRSSRIQWREITVGDLAAQLGGMPHDYGFEDLAGEYSNAEMMAMGLPSVPSEDVPSCSQGESLNQANPCDREAFIFGLVKEHLTFPPGMAPAYSNAAYQLLRYVMENITGLDFPSMFQNNPNFGIIPVNETVSVWNFDLGDGDAFGGVYSSPNDLVLIGRAILQTLSGSSPHTTSFKTSVGAPWEIYRYELPNRSNHAIDIYAKAGNLGAYSDIIVLVPEWEVGFVITAADLPTNPLPNVYALADLIIDRLFPAFDKAAQKEANRAFAGTYRAPEVSWTVKITTDHYKPGLQVTEWVSNGVDFFQSLRALSGLQGLAVRLYPTGIEEKVDGEAEKNVYFRSVFDYSVSVRPKGVISSTCQSWLSVDGSKVGNIGVDEWAFSIKEGQAHSVRPRVLRKELYRT</sequence>
<evidence type="ECO:0000259" key="3">
    <source>
        <dbReference type="Pfam" id="PF26335"/>
    </source>
</evidence>
<dbReference type="SUPFAM" id="SSF56601">
    <property type="entry name" value="beta-lactamase/transpeptidase-like"/>
    <property type="match status" value="1"/>
</dbReference>
<name>A0A8H5ZZF5_PETAA</name>
<dbReference type="AlphaFoldDB" id="A0A8H5ZZF5"/>
<dbReference type="InterPro" id="IPR001466">
    <property type="entry name" value="Beta-lactam-related"/>
</dbReference>
<dbReference type="PANTHER" id="PTHR22935">
    <property type="entry name" value="PENICILLIN-BINDING PROTEIN"/>
    <property type="match status" value="1"/>
</dbReference>
<keyword evidence="5" id="KW-1185">Reference proteome</keyword>
<proteinExistence type="predicted"/>
<evidence type="ECO:0000259" key="2">
    <source>
        <dbReference type="Pfam" id="PF00144"/>
    </source>
</evidence>
<evidence type="ECO:0000313" key="5">
    <source>
        <dbReference type="Proteomes" id="UP000541154"/>
    </source>
</evidence>
<organism evidence="4 5">
    <name type="scientific">Petromyces alliaceus</name>
    <name type="common">Aspergillus alliaceus</name>
    <dbReference type="NCBI Taxonomy" id="209559"/>
    <lineage>
        <taxon>Eukaryota</taxon>
        <taxon>Fungi</taxon>
        <taxon>Dikarya</taxon>
        <taxon>Ascomycota</taxon>
        <taxon>Pezizomycotina</taxon>
        <taxon>Eurotiomycetes</taxon>
        <taxon>Eurotiomycetidae</taxon>
        <taxon>Eurotiales</taxon>
        <taxon>Aspergillaceae</taxon>
        <taxon>Aspergillus</taxon>
        <taxon>Aspergillus subgen. Circumdati</taxon>
    </lineage>
</organism>
<dbReference type="Pfam" id="PF26335">
    <property type="entry name" value="ARB_00930_C"/>
    <property type="match status" value="1"/>
</dbReference>
<protein>
    <recommendedName>
        <fullName evidence="6">Beta-lactamase-related domain-containing protein</fullName>
    </recommendedName>
</protein>